<organism evidence="3 4">
    <name type="scientific">Solanum tuberosum</name>
    <name type="common">Potato</name>
    <dbReference type="NCBI Taxonomy" id="4113"/>
    <lineage>
        <taxon>Eukaryota</taxon>
        <taxon>Viridiplantae</taxon>
        <taxon>Streptophyta</taxon>
        <taxon>Embryophyta</taxon>
        <taxon>Tracheophyta</taxon>
        <taxon>Spermatophyta</taxon>
        <taxon>Magnoliopsida</taxon>
        <taxon>eudicotyledons</taxon>
        <taxon>Gunneridae</taxon>
        <taxon>Pentapetalae</taxon>
        <taxon>asterids</taxon>
        <taxon>lamiids</taxon>
        <taxon>Solanales</taxon>
        <taxon>Solanaceae</taxon>
        <taxon>Solanoideae</taxon>
        <taxon>Solaneae</taxon>
        <taxon>Solanum</taxon>
    </lineage>
</organism>
<evidence type="ECO:0000313" key="3">
    <source>
        <dbReference type="EMBL" id="KAH0757445.1"/>
    </source>
</evidence>
<evidence type="ECO:0000259" key="2">
    <source>
        <dbReference type="PROSITE" id="PS50076"/>
    </source>
</evidence>
<dbReference type="Pfam" id="PF00226">
    <property type="entry name" value="DnaJ"/>
    <property type="match status" value="1"/>
</dbReference>
<dbReference type="InterPro" id="IPR036869">
    <property type="entry name" value="J_dom_sf"/>
</dbReference>
<accession>A0ABQ7V042</accession>
<dbReference type="SUPFAM" id="SSF46565">
    <property type="entry name" value="Chaperone J-domain"/>
    <property type="match status" value="1"/>
</dbReference>
<keyword evidence="4" id="KW-1185">Reference proteome</keyword>
<dbReference type="EMBL" id="JAIVGD010000015">
    <property type="protein sequence ID" value="KAH0757445.1"/>
    <property type="molecule type" value="Genomic_DNA"/>
</dbReference>
<feature type="region of interest" description="Disordered" evidence="1">
    <location>
        <begin position="100"/>
        <end position="124"/>
    </location>
</feature>
<sequence length="162" mass="18554">MILQCCIARASVYLLGIKSSDTESDIKKAYRKAALRHHPDKAGQILARSDAVDDGGLWKEISDTVRNDADRLFKLIGEAYAVLSNSDKRAKHDLEEEIRDVQRESARNSGSCRPSDSYSSPFERTNWSRRQSNFYSSPFGKSSSRHYGQEYWKTYGESHPRW</sequence>
<dbReference type="PROSITE" id="PS50076">
    <property type="entry name" value="DNAJ_2"/>
    <property type="match status" value="1"/>
</dbReference>
<protein>
    <recommendedName>
        <fullName evidence="2">J domain-containing protein</fullName>
    </recommendedName>
</protein>
<dbReference type="CDD" id="cd06257">
    <property type="entry name" value="DnaJ"/>
    <property type="match status" value="1"/>
</dbReference>
<feature type="domain" description="J" evidence="2">
    <location>
        <begin position="10"/>
        <end position="96"/>
    </location>
</feature>
<dbReference type="PRINTS" id="PR00625">
    <property type="entry name" value="JDOMAIN"/>
</dbReference>
<dbReference type="Gene3D" id="1.10.287.110">
    <property type="entry name" value="DnaJ domain"/>
    <property type="match status" value="1"/>
</dbReference>
<reference evidence="3 4" key="1">
    <citation type="journal article" date="2021" name="bioRxiv">
        <title>Chromosome-scale and haplotype-resolved genome assembly of a tetraploid potato cultivar.</title>
        <authorList>
            <person name="Sun H."/>
            <person name="Jiao W.-B."/>
            <person name="Krause K."/>
            <person name="Campoy J.A."/>
            <person name="Goel M."/>
            <person name="Folz-Donahue K."/>
            <person name="Kukat C."/>
            <person name="Huettel B."/>
            <person name="Schneeberger K."/>
        </authorList>
    </citation>
    <scope>NUCLEOTIDE SEQUENCE [LARGE SCALE GENOMIC DNA]</scope>
    <source>
        <strain evidence="3">SolTubOtavaFocal</strain>
        <tissue evidence="3">Leaves</tissue>
    </source>
</reference>
<dbReference type="Proteomes" id="UP000826656">
    <property type="component" value="Unassembled WGS sequence"/>
</dbReference>
<dbReference type="InterPro" id="IPR001623">
    <property type="entry name" value="DnaJ_domain"/>
</dbReference>
<evidence type="ECO:0000256" key="1">
    <source>
        <dbReference type="SAM" id="MobiDB-lite"/>
    </source>
</evidence>
<comment type="caution">
    <text evidence="3">The sequence shown here is derived from an EMBL/GenBank/DDBJ whole genome shotgun (WGS) entry which is preliminary data.</text>
</comment>
<evidence type="ECO:0000313" key="4">
    <source>
        <dbReference type="Proteomes" id="UP000826656"/>
    </source>
</evidence>
<gene>
    <name evidence="3" type="ORF">KY290_020938</name>
</gene>
<name>A0ABQ7V042_SOLTU</name>
<proteinExistence type="predicted"/>
<dbReference type="PANTHER" id="PTHR45181">
    <property type="entry name" value="HEAT SHOCK PROTEIN DNAJ WITH TETRATRICOPEPTIDE REPEAT-CONTAINING PROTEIN"/>
    <property type="match status" value="1"/>
</dbReference>
<dbReference type="PANTHER" id="PTHR45181:SF8">
    <property type="entry name" value="HEAT SHOCK PROTEIN DNAJ WITH TETRATRICOPEPTIDE REPEAT-CONTAINING PROTEIN"/>
    <property type="match status" value="1"/>
</dbReference>
<dbReference type="SMART" id="SM00271">
    <property type="entry name" value="DnaJ"/>
    <property type="match status" value="1"/>
</dbReference>
<feature type="compositionally biased region" description="Polar residues" evidence="1">
    <location>
        <begin position="107"/>
        <end position="124"/>
    </location>
</feature>